<gene>
    <name evidence="2" type="ORF">FYJ45_00930</name>
</gene>
<evidence type="ECO:0000259" key="1">
    <source>
        <dbReference type="Pfam" id="PF01345"/>
    </source>
</evidence>
<evidence type="ECO:0000313" key="3">
    <source>
        <dbReference type="Proteomes" id="UP000436047"/>
    </source>
</evidence>
<organism evidence="2 3">
    <name type="scientific">Eisenbergiella porci</name>
    <dbReference type="NCBI Taxonomy" id="2652274"/>
    <lineage>
        <taxon>Bacteria</taxon>
        <taxon>Bacillati</taxon>
        <taxon>Bacillota</taxon>
        <taxon>Clostridia</taxon>
        <taxon>Lachnospirales</taxon>
        <taxon>Lachnospiraceae</taxon>
        <taxon>Eisenbergiella</taxon>
    </lineage>
</organism>
<name>A0A6N7VVC5_9FIRM</name>
<accession>A0A6N7VVC5</accession>
<dbReference type="EMBL" id="VUMI01000001">
    <property type="protein sequence ID" value="MSS86969.1"/>
    <property type="molecule type" value="Genomic_DNA"/>
</dbReference>
<dbReference type="Pfam" id="PF26595">
    <property type="entry name" value="A_ENA"/>
    <property type="match status" value="1"/>
</dbReference>
<dbReference type="Proteomes" id="UP000436047">
    <property type="component" value="Unassembled WGS sequence"/>
</dbReference>
<protein>
    <submittedName>
        <fullName evidence="2">DUF11 domain-containing protein</fullName>
    </submittedName>
</protein>
<sequence length="164" mass="17332">MVLTDPVPGSLMGVEFSADGGTVFNPWTGSLNLGVLAAGSSRTILIRGTVMAEAAGRIVNTARVVSSTPDPRPENNLSTVVSGILTPRCQAPVDLVGSVALQEAALARMQEFIGIEGVTTEELFRLNRSVANLVGTITRYESILQAKLQNVSTQMEDCALTEEI</sequence>
<keyword evidence="3" id="KW-1185">Reference proteome</keyword>
<comment type="caution">
    <text evidence="2">The sequence shown here is derived from an EMBL/GenBank/DDBJ whole genome shotgun (WGS) entry which is preliminary data.</text>
</comment>
<evidence type="ECO:0000313" key="2">
    <source>
        <dbReference type="EMBL" id="MSS86969.1"/>
    </source>
</evidence>
<dbReference type="InterPro" id="IPR058705">
    <property type="entry name" value="A_ENA"/>
</dbReference>
<dbReference type="AlphaFoldDB" id="A0A6N7VVC5"/>
<proteinExistence type="predicted"/>
<reference evidence="2 3" key="1">
    <citation type="submission" date="2019-08" db="EMBL/GenBank/DDBJ databases">
        <title>In-depth cultivation of the pig gut microbiome towards novel bacterial diversity and tailored functional studies.</title>
        <authorList>
            <person name="Wylensek D."/>
            <person name="Hitch T.C.A."/>
            <person name="Clavel T."/>
        </authorList>
    </citation>
    <scope>NUCLEOTIDE SEQUENCE [LARGE SCALE GENOMIC DNA]</scope>
    <source>
        <strain evidence="2 3">WCA-389-WT-23B</strain>
    </source>
</reference>
<dbReference type="Pfam" id="PF01345">
    <property type="entry name" value="DUF11"/>
    <property type="match status" value="1"/>
</dbReference>
<dbReference type="InterPro" id="IPR001434">
    <property type="entry name" value="OmcB-like_DUF11"/>
</dbReference>
<feature type="domain" description="DUF11" evidence="1">
    <location>
        <begin position="2"/>
        <end position="80"/>
    </location>
</feature>